<name>A0A3G1L042_FORW1</name>
<dbReference type="SUPFAM" id="SSF53146">
    <property type="entry name" value="Nitrogenase accessory factor-like"/>
    <property type="match status" value="1"/>
</dbReference>
<dbReference type="InterPro" id="IPR003731">
    <property type="entry name" value="Di-Nase_FeMo-co_biosynth"/>
</dbReference>
<evidence type="ECO:0000259" key="1">
    <source>
        <dbReference type="Pfam" id="PF02579"/>
    </source>
</evidence>
<accession>A0A3G1L042</accession>
<dbReference type="PANTHER" id="PTHR33937">
    <property type="entry name" value="IRON-MOLYBDENUM PROTEIN-RELATED-RELATED"/>
    <property type="match status" value="1"/>
</dbReference>
<evidence type="ECO:0000313" key="2">
    <source>
        <dbReference type="EMBL" id="ATW28009.1"/>
    </source>
</evidence>
<feature type="domain" description="Dinitrogenase iron-molybdenum cofactor biosynthesis" evidence="1">
    <location>
        <begin position="11"/>
        <end position="105"/>
    </location>
</feature>
<keyword evidence="3" id="KW-1185">Reference proteome</keyword>
<dbReference type="PANTHER" id="PTHR33937:SF2">
    <property type="entry name" value="DINITROGENASE IRON-MOLYBDENUM COFACTOR BIOSYNTHESIS DOMAIN-CONTAINING PROTEIN"/>
    <property type="match status" value="1"/>
</dbReference>
<organism evidence="2 3">
    <name type="scientific">Formimonas warabiya</name>
    <dbReference type="NCBI Taxonomy" id="1761012"/>
    <lineage>
        <taxon>Bacteria</taxon>
        <taxon>Bacillati</taxon>
        <taxon>Bacillota</taxon>
        <taxon>Clostridia</taxon>
        <taxon>Eubacteriales</taxon>
        <taxon>Peptococcaceae</taxon>
        <taxon>Candidatus Formimonas</taxon>
    </lineage>
</organism>
<reference evidence="2 3" key="1">
    <citation type="submission" date="2016-10" db="EMBL/GenBank/DDBJ databases">
        <title>Complete Genome Sequence of Peptococcaceae strain DCMF.</title>
        <authorList>
            <person name="Edwards R.J."/>
            <person name="Holland S.I."/>
            <person name="Deshpande N.P."/>
            <person name="Wong Y.K."/>
            <person name="Ertan H."/>
            <person name="Manefield M."/>
            <person name="Russell T.L."/>
            <person name="Lee M.J."/>
        </authorList>
    </citation>
    <scope>NUCLEOTIDE SEQUENCE [LARGE SCALE GENOMIC DNA]</scope>
    <source>
        <strain evidence="2 3">DCMF</strain>
    </source>
</reference>
<evidence type="ECO:0000313" key="3">
    <source>
        <dbReference type="Proteomes" id="UP000323521"/>
    </source>
</evidence>
<dbReference type="EMBL" id="CP017634">
    <property type="protein sequence ID" value="ATW28009.1"/>
    <property type="molecule type" value="Genomic_DNA"/>
</dbReference>
<dbReference type="InterPro" id="IPR036105">
    <property type="entry name" value="DiNase_FeMo-co_biosyn_sf"/>
</dbReference>
<protein>
    <submittedName>
        <fullName evidence="2">Dinitrogenase iron-molybdenum cofactor biosynthesis protein</fullName>
    </submittedName>
</protein>
<gene>
    <name evidence="2" type="ORF">DCMF_27560</name>
</gene>
<sequence length="109" mass="12291">MSFRVAAASSDGKFINQHFGRASQFYIFEIRDDQYHFVELRKNVPPCGGGEHDEDTLRKSVNLIGDCRVVLVNQIGPGAASVLNSRGIQSFRVQNFIEEALEKLISYRN</sequence>
<dbReference type="RefSeq" id="WP_148137412.1">
    <property type="nucleotide sequence ID" value="NZ_CP017634.1"/>
</dbReference>
<dbReference type="InterPro" id="IPR051840">
    <property type="entry name" value="NifX/NifY_domain"/>
</dbReference>
<proteinExistence type="predicted"/>
<dbReference type="AlphaFoldDB" id="A0A3G1L042"/>
<dbReference type="Pfam" id="PF02579">
    <property type="entry name" value="Nitro_FeMo-Co"/>
    <property type="match status" value="1"/>
</dbReference>
<dbReference type="Proteomes" id="UP000323521">
    <property type="component" value="Chromosome"/>
</dbReference>
<dbReference type="OrthoDB" id="280278at2"/>
<dbReference type="Gene3D" id="3.30.420.130">
    <property type="entry name" value="Dinitrogenase iron-molybdenum cofactor biosynthesis domain"/>
    <property type="match status" value="1"/>
</dbReference>
<dbReference type="KEGG" id="fwa:DCMF_27560"/>